<evidence type="ECO:0000256" key="2">
    <source>
        <dbReference type="ARBA" id="ARBA00022448"/>
    </source>
</evidence>
<evidence type="ECO:0000313" key="11">
    <source>
        <dbReference type="Proteomes" id="UP001596018"/>
    </source>
</evidence>
<keyword evidence="4 8" id="KW-0812">Transmembrane</keyword>
<dbReference type="EMBL" id="JBHSMM010000001">
    <property type="protein sequence ID" value="MFC5439723.1"/>
    <property type="molecule type" value="Genomic_DNA"/>
</dbReference>
<feature type="transmembrane region" description="Helical" evidence="8">
    <location>
        <begin position="60"/>
        <end position="78"/>
    </location>
</feature>
<dbReference type="Gene3D" id="1.20.1250.20">
    <property type="entry name" value="MFS general substrate transporter like domains"/>
    <property type="match status" value="2"/>
</dbReference>
<feature type="transmembrane region" description="Helical" evidence="8">
    <location>
        <begin position="381"/>
        <end position="402"/>
    </location>
</feature>
<keyword evidence="5" id="KW-0769">Symport</keyword>
<feature type="transmembrane region" description="Helical" evidence="8">
    <location>
        <begin position="316"/>
        <end position="334"/>
    </location>
</feature>
<dbReference type="SUPFAM" id="SSF103473">
    <property type="entry name" value="MFS general substrate transporter"/>
    <property type="match status" value="1"/>
</dbReference>
<evidence type="ECO:0000256" key="5">
    <source>
        <dbReference type="ARBA" id="ARBA00022847"/>
    </source>
</evidence>
<reference evidence="11" key="1">
    <citation type="journal article" date="2019" name="Int. J. Syst. Evol. Microbiol.">
        <title>The Global Catalogue of Microorganisms (GCM) 10K type strain sequencing project: providing services to taxonomists for standard genome sequencing and annotation.</title>
        <authorList>
            <consortium name="The Broad Institute Genomics Platform"/>
            <consortium name="The Broad Institute Genome Sequencing Center for Infectious Disease"/>
            <person name="Wu L."/>
            <person name="Ma J."/>
        </authorList>
    </citation>
    <scope>NUCLEOTIDE SEQUENCE [LARGE SCALE GENOMIC DNA]</scope>
    <source>
        <strain evidence="11">KACC 12822</strain>
    </source>
</reference>
<dbReference type="InterPro" id="IPR020846">
    <property type="entry name" value="MFS_dom"/>
</dbReference>
<dbReference type="InterPro" id="IPR005828">
    <property type="entry name" value="MFS_sugar_transport-like"/>
</dbReference>
<feature type="domain" description="Major facilitator superfamily (MFS) profile" evidence="9">
    <location>
        <begin position="25"/>
        <end position="433"/>
    </location>
</feature>
<gene>
    <name evidence="10" type="ORF">ACFPK0_06850</name>
</gene>
<sequence length="447" mass="47508">MATKPPEFFRDPGADRTLDRRDIRTLGLSALGGALEFYDFVVFVFFAIPLGHLFFPPATAPWLAQLQVFGIFAAGYLARPLGGIVMAHYGDTLGRKRMFMLSVFLMAVPTLCIGLLPVYAQIGMLAPLLLLLLRVVQGIAVGGEVPGAWVFVAEHVPPRRTGFACASLTSGLTVGILIGSLIAASINRGMTPAQVLDYGWRLPFLIGGVFGLLAVWLRRWLSETPVFEAMQARKELVSGLPLKRVLERHLPGVLLSMLVTWMLTAAIVVVILMTPSLAQSAFHIAPARAFLGNSVASFALALGCLFHGWLADRVGYARALLPGAIGLLLSNYVLYLDLQAGGAHFIALYALAGFAVGVVGVVPAVMVAAFPPAVRFSGLSFSYNIAYALFGGLTPPLIGLLVRHAGVLAPAHYVAFTALIGAAVALWLLARGSAMAVQNSSSCAAQR</sequence>
<evidence type="ECO:0000256" key="3">
    <source>
        <dbReference type="ARBA" id="ARBA00022475"/>
    </source>
</evidence>
<evidence type="ECO:0000256" key="8">
    <source>
        <dbReference type="SAM" id="Phobius"/>
    </source>
</evidence>
<evidence type="ECO:0000256" key="4">
    <source>
        <dbReference type="ARBA" id="ARBA00022692"/>
    </source>
</evidence>
<feature type="transmembrane region" description="Helical" evidence="8">
    <location>
        <begin position="128"/>
        <end position="151"/>
    </location>
</feature>
<keyword evidence="11" id="KW-1185">Reference proteome</keyword>
<feature type="transmembrane region" description="Helical" evidence="8">
    <location>
        <begin position="408"/>
        <end position="430"/>
    </location>
</feature>
<name>A0ABW0JUW6_9GAMM</name>
<feature type="transmembrane region" description="Helical" evidence="8">
    <location>
        <begin position="198"/>
        <end position="217"/>
    </location>
</feature>
<evidence type="ECO:0000256" key="1">
    <source>
        <dbReference type="ARBA" id="ARBA00004651"/>
    </source>
</evidence>
<protein>
    <submittedName>
        <fullName evidence="10">MFS transporter</fullName>
    </submittedName>
</protein>
<evidence type="ECO:0000313" key="10">
    <source>
        <dbReference type="EMBL" id="MFC5439723.1"/>
    </source>
</evidence>
<dbReference type="Pfam" id="PF00083">
    <property type="entry name" value="Sugar_tr"/>
    <property type="match status" value="1"/>
</dbReference>
<dbReference type="PROSITE" id="PS50850">
    <property type="entry name" value="MFS"/>
    <property type="match status" value="1"/>
</dbReference>
<dbReference type="RefSeq" id="WP_056079979.1">
    <property type="nucleotide sequence ID" value="NZ_JALBWS010000014.1"/>
</dbReference>
<organism evidence="10 11">
    <name type="scientific">Rhodanobacter ginsenosidimutans</name>
    <dbReference type="NCBI Taxonomy" id="490571"/>
    <lineage>
        <taxon>Bacteria</taxon>
        <taxon>Pseudomonadati</taxon>
        <taxon>Pseudomonadota</taxon>
        <taxon>Gammaproteobacteria</taxon>
        <taxon>Lysobacterales</taxon>
        <taxon>Rhodanobacteraceae</taxon>
        <taxon>Rhodanobacter</taxon>
    </lineage>
</organism>
<feature type="transmembrane region" description="Helical" evidence="8">
    <location>
        <begin position="163"/>
        <end position="186"/>
    </location>
</feature>
<comment type="subcellular location">
    <subcellularLocation>
        <location evidence="1">Cell membrane</location>
        <topology evidence="1">Multi-pass membrane protein</topology>
    </subcellularLocation>
</comment>
<keyword evidence="2" id="KW-0813">Transport</keyword>
<dbReference type="InterPro" id="IPR036259">
    <property type="entry name" value="MFS_trans_sf"/>
</dbReference>
<keyword evidence="7 8" id="KW-0472">Membrane</keyword>
<dbReference type="PANTHER" id="PTHR43528">
    <property type="entry name" value="ALPHA-KETOGLUTARATE PERMEASE"/>
    <property type="match status" value="1"/>
</dbReference>
<feature type="transmembrane region" description="Helical" evidence="8">
    <location>
        <begin position="290"/>
        <end position="309"/>
    </location>
</feature>
<dbReference type="Proteomes" id="UP001596018">
    <property type="component" value="Unassembled WGS sequence"/>
</dbReference>
<evidence type="ECO:0000256" key="6">
    <source>
        <dbReference type="ARBA" id="ARBA00022989"/>
    </source>
</evidence>
<accession>A0ABW0JUW6</accession>
<evidence type="ECO:0000256" key="7">
    <source>
        <dbReference type="ARBA" id="ARBA00023136"/>
    </source>
</evidence>
<feature type="transmembrane region" description="Helical" evidence="8">
    <location>
        <begin position="346"/>
        <end position="369"/>
    </location>
</feature>
<proteinExistence type="predicted"/>
<dbReference type="InterPro" id="IPR051084">
    <property type="entry name" value="H+-coupled_symporters"/>
</dbReference>
<evidence type="ECO:0000259" key="9">
    <source>
        <dbReference type="PROSITE" id="PS50850"/>
    </source>
</evidence>
<feature type="transmembrane region" description="Helical" evidence="8">
    <location>
        <begin position="253"/>
        <end position="278"/>
    </location>
</feature>
<feature type="transmembrane region" description="Helical" evidence="8">
    <location>
        <begin position="99"/>
        <end position="122"/>
    </location>
</feature>
<feature type="transmembrane region" description="Helical" evidence="8">
    <location>
        <begin position="26"/>
        <end position="48"/>
    </location>
</feature>
<keyword evidence="3" id="KW-1003">Cell membrane</keyword>
<comment type="caution">
    <text evidence="10">The sequence shown here is derived from an EMBL/GenBank/DDBJ whole genome shotgun (WGS) entry which is preliminary data.</text>
</comment>
<dbReference type="PANTHER" id="PTHR43528:SF7">
    <property type="entry name" value="MFS TRANSPORTER"/>
    <property type="match status" value="1"/>
</dbReference>
<keyword evidence="6 8" id="KW-1133">Transmembrane helix</keyword>